<gene>
    <name evidence="3" type="ORF">UFOPK3684_01112</name>
</gene>
<dbReference type="PANTHER" id="PTHR34580">
    <property type="match status" value="1"/>
</dbReference>
<dbReference type="PROSITE" id="PS52050">
    <property type="entry name" value="WYL"/>
    <property type="match status" value="1"/>
</dbReference>
<dbReference type="Pfam" id="PF13280">
    <property type="entry name" value="WYL"/>
    <property type="match status" value="1"/>
</dbReference>
<protein>
    <submittedName>
        <fullName evidence="3">Unannotated protein</fullName>
    </submittedName>
</protein>
<organism evidence="3">
    <name type="scientific">freshwater metagenome</name>
    <dbReference type="NCBI Taxonomy" id="449393"/>
    <lineage>
        <taxon>unclassified sequences</taxon>
        <taxon>metagenomes</taxon>
        <taxon>ecological metagenomes</taxon>
    </lineage>
</organism>
<name>A0A6J7IUJ3_9ZZZZ</name>
<dbReference type="PIRSF" id="PIRSF016838">
    <property type="entry name" value="PafC"/>
    <property type="match status" value="1"/>
</dbReference>
<sequence length="307" mass="33880">MSKPIQTPLSRTARLLDLVPYLSSHQGISLGDLASTFEVSEAQLVSDLTTLWMCGLPGYTPLELMDLSFDSGFVTIHNADTLARPRTLSDEETIALLLGLDLVIESLPLDRSDLKDQALELVRKLSERASLSAQLRAVPSIAGTLRAQIQDAVRKKNALEILYHTSSTDNVSTRVVLPIELKSEGGFEYLIGVCQSAHAIRNFRLDRIQSASLLTLTPPNNAQLSSEEDLPISYTLRIISHHRDAMERFAIDKQDFKSEVTVSSYSEEWIRRCVVSSSGSVELVEPANIRANIAASAQNILSLYARE</sequence>
<feature type="domain" description="WYL" evidence="1">
    <location>
        <begin position="147"/>
        <end position="211"/>
    </location>
</feature>
<dbReference type="EMBL" id="CAFBMZ010000090">
    <property type="protein sequence ID" value="CAB4933897.1"/>
    <property type="molecule type" value="Genomic_DNA"/>
</dbReference>
<dbReference type="Pfam" id="PF19187">
    <property type="entry name" value="HTH_PafC"/>
    <property type="match status" value="1"/>
</dbReference>
<evidence type="ECO:0000313" key="3">
    <source>
        <dbReference type="EMBL" id="CAB4933897.1"/>
    </source>
</evidence>
<evidence type="ECO:0000259" key="2">
    <source>
        <dbReference type="Pfam" id="PF19187"/>
    </source>
</evidence>
<feature type="domain" description="PafC HTH" evidence="2">
    <location>
        <begin position="11"/>
        <end position="116"/>
    </location>
</feature>
<dbReference type="InterPro" id="IPR026881">
    <property type="entry name" value="WYL_dom"/>
</dbReference>
<evidence type="ECO:0000259" key="1">
    <source>
        <dbReference type="Pfam" id="PF13280"/>
    </source>
</evidence>
<proteinExistence type="predicted"/>
<dbReference type="InterPro" id="IPR051534">
    <property type="entry name" value="CBASS_pafABC_assoc_protein"/>
</dbReference>
<dbReference type="InterPro" id="IPR043839">
    <property type="entry name" value="PafC_HTH"/>
</dbReference>
<dbReference type="AlphaFoldDB" id="A0A6J7IUJ3"/>
<reference evidence="3" key="1">
    <citation type="submission" date="2020-05" db="EMBL/GenBank/DDBJ databases">
        <authorList>
            <person name="Chiriac C."/>
            <person name="Salcher M."/>
            <person name="Ghai R."/>
            <person name="Kavagutti S V."/>
        </authorList>
    </citation>
    <scope>NUCLEOTIDE SEQUENCE</scope>
</reference>
<dbReference type="PANTHER" id="PTHR34580:SF1">
    <property type="entry name" value="PROTEIN PAFC"/>
    <property type="match status" value="1"/>
</dbReference>
<dbReference type="InterPro" id="IPR028349">
    <property type="entry name" value="PafC-like"/>
</dbReference>
<accession>A0A6J7IUJ3</accession>